<dbReference type="Gene3D" id="2.40.160.200">
    <property type="entry name" value="LURP1-related"/>
    <property type="match status" value="1"/>
</dbReference>
<dbReference type="Proteomes" id="UP000516437">
    <property type="component" value="Chromosome 2"/>
</dbReference>
<evidence type="ECO:0000313" key="2">
    <source>
        <dbReference type="EMBL" id="KAB1224526.1"/>
    </source>
</evidence>
<dbReference type="EMBL" id="RXIC02000020">
    <property type="protein sequence ID" value="KAB1224526.1"/>
    <property type="molecule type" value="Genomic_DNA"/>
</dbReference>
<gene>
    <name evidence="2" type="ORF">CJ030_MR2G016415</name>
</gene>
<dbReference type="InterPro" id="IPR038595">
    <property type="entry name" value="LOR_sf"/>
</dbReference>
<proteinExistence type="inferred from homology"/>
<keyword evidence="3" id="KW-1185">Reference proteome</keyword>
<dbReference type="AlphaFoldDB" id="A0A6A1WJ84"/>
<dbReference type="PANTHER" id="PTHR31087:SF85">
    <property type="entry name" value="PROTEIN LURP-ONE-RELATED 7"/>
    <property type="match status" value="1"/>
</dbReference>
<organism evidence="2 3">
    <name type="scientific">Morella rubra</name>
    <name type="common">Chinese bayberry</name>
    <dbReference type="NCBI Taxonomy" id="262757"/>
    <lineage>
        <taxon>Eukaryota</taxon>
        <taxon>Viridiplantae</taxon>
        <taxon>Streptophyta</taxon>
        <taxon>Embryophyta</taxon>
        <taxon>Tracheophyta</taxon>
        <taxon>Spermatophyta</taxon>
        <taxon>Magnoliopsida</taxon>
        <taxon>eudicotyledons</taxon>
        <taxon>Gunneridae</taxon>
        <taxon>Pentapetalae</taxon>
        <taxon>rosids</taxon>
        <taxon>fabids</taxon>
        <taxon>Fagales</taxon>
        <taxon>Myricaceae</taxon>
        <taxon>Morella</taxon>
    </lineage>
</organism>
<reference evidence="2 3" key="1">
    <citation type="journal article" date="2019" name="Plant Biotechnol. J.">
        <title>The red bayberry genome and genetic basis of sex determination.</title>
        <authorList>
            <person name="Jia H.M."/>
            <person name="Jia H.J."/>
            <person name="Cai Q.L."/>
            <person name="Wang Y."/>
            <person name="Zhao H.B."/>
            <person name="Yang W.F."/>
            <person name="Wang G.Y."/>
            <person name="Li Y.H."/>
            <person name="Zhan D.L."/>
            <person name="Shen Y.T."/>
            <person name="Niu Q.F."/>
            <person name="Chang L."/>
            <person name="Qiu J."/>
            <person name="Zhao L."/>
            <person name="Xie H.B."/>
            <person name="Fu W.Y."/>
            <person name="Jin J."/>
            <person name="Li X.W."/>
            <person name="Jiao Y."/>
            <person name="Zhou C.C."/>
            <person name="Tu T."/>
            <person name="Chai C.Y."/>
            <person name="Gao J.L."/>
            <person name="Fan L.J."/>
            <person name="van de Weg E."/>
            <person name="Wang J.Y."/>
            <person name="Gao Z.S."/>
        </authorList>
    </citation>
    <scope>NUCLEOTIDE SEQUENCE [LARGE SCALE GENOMIC DNA]</scope>
    <source>
        <tissue evidence="2">Leaves</tissue>
    </source>
</reference>
<name>A0A6A1WJ84_9ROSI</name>
<comment type="caution">
    <text evidence="2">The sequence shown here is derived from an EMBL/GenBank/DDBJ whole genome shotgun (WGS) entry which is preliminary data.</text>
</comment>
<dbReference type="SUPFAM" id="SSF54518">
    <property type="entry name" value="Tubby C-terminal domain-like"/>
    <property type="match status" value="1"/>
</dbReference>
<dbReference type="PANTHER" id="PTHR31087">
    <property type="match status" value="1"/>
</dbReference>
<sequence length="139" mass="15543">MTTHYRWEAFRGDNIDSSKDLLFSVKMSSMLQFKTKLHVFLANNTAEAVCDFTVKESWSHDSCAIYAGNSSTIVAKGQNCTTQYLTKERQLNEKELGGKKKNNLLESPSVQAISTVSNIVMGAMVRSYIDATNSKHPRV</sequence>
<dbReference type="InterPro" id="IPR025659">
    <property type="entry name" value="Tubby-like_C"/>
</dbReference>
<dbReference type="OrthoDB" id="97518at2759"/>
<evidence type="ECO:0000256" key="1">
    <source>
        <dbReference type="ARBA" id="ARBA00005437"/>
    </source>
</evidence>
<dbReference type="InterPro" id="IPR007612">
    <property type="entry name" value="LOR"/>
</dbReference>
<comment type="similarity">
    <text evidence="1">Belongs to the LOR family.</text>
</comment>
<evidence type="ECO:0000313" key="3">
    <source>
        <dbReference type="Proteomes" id="UP000516437"/>
    </source>
</evidence>
<accession>A0A6A1WJ84</accession>
<dbReference type="Pfam" id="PF04525">
    <property type="entry name" value="LOR"/>
    <property type="match status" value="1"/>
</dbReference>
<protein>
    <submittedName>
        <fullName evidence="2">Protein LURP1</fullName>
    </submittedName>
</protein>